<evidence type="ECO:0000256" key="8">
    <source>
        <dbReference type="PIRSR" id="PIRSR005096-2"/>
    </source>
</evidence>
<reference evidence="10" key="2">
    <citation type="submission" date="2021-04" db="EMBL/GenBank/DDBJ databases">
        <authorList>
            <person name="Gilroy R."/>
        </authorList>
    </citation>
    <scope>NUCLEOTIDE SEQUENCE</scope>
    <source>
        <strain evidence="10">ChiSxjej3B15-572</strain>
    </source>
</reference>
<organism evidence="10 11">
    <name type="scientific">Candidatus Limosilactobacillus merdigallinarum</name>
    <dbReference type="NCBI Taxonomy" id="2838652"/>
    <lineage>
        <taxon>Bacteria</taxon>
        <taxon>Bacillati</taxon>
        <taxon>Bacillota</taxon>
        <taxon>Bacilli</taxon>
        <taxon>Lactobacillales</taxon>
        <taxon>Lactobacillaceae</taxon>
        <taxon>Limosilactobacillus</taxon>
    </lineage>
</organism>
<dbReference type="SUPFAM" id="SSF74650">
    <property type="entry name" value="Galactose mutarotase-like"/>
    <property type="match status" value="1"/>
</dbReference>
<dbReference type="EC" id="5.1.3.21" evidence="6"/>
<dbReference type="CDD" id="cd09019">
    <property type="entry name" value="galactose_mutarotase_like"/>
    <property type="match status" value="1"/>
</dbReference>
<evidence type="ECO:0000256" key="6">
    <source>
        <dbReference type="PIRNR" id="PIRNR005096"/>
    </source>
</evidence>
<dbReference type="GO" id="GO:0005737">
    <property type="term" value="C:cytoplasm"/>
    <property type="evidence" value="ECO:0007669"/>
    <property type="project" value="TreeGrafter"/>
</dbReference>
<keyword evidence="5 6" id="KW-0119">Carbohydrate metabolism</keyword>
<dbReference type="GO" id="GO:0033499">
    <property type="term" value="P:galactose catabolic process via UDP-galactose, Leloir pathway"/>
    <property type="evidence" value="ECO:0007669"/>
    <property type="project" value="TreeGrafter"/>
</dbReference>
<dbReference type="InterPro" id="IPR015443">
    <property type="entry name" value="Aldose_1-epimerase"/>
</dbReference>
<dbReference type="AlphaFoldDB" id="A0A9D1VGJ1"/>
<dbReference type="GO" id="GO:0006006">
    <property type="term" value="P:glucose metabolic process"/>
    <property type="evidence" value="ECO:0007669"/>
    <property type="project" value="TreeGrafter"/>
</dbReference>
<dbReference type="InterPro" id="IPR047215">
    <property type="entry name" value="Galactose_mutarotase-like"/>
</dbReference>
<dbReference type="Pfam" id="PF01263">
    <property type="entry name" value="Aldose_epim"/>
    <property type="match status" value="1"/>
</dbReference>
<sequence length="345" mass="38713">MEISQANFGRYQERNVIKYTLTNDNGVSISVLNYGGIWQAYNVPTDTGQLNLLLSANNIDDYLHAGYGIAQTIGPVAGRIAAAQFVIDGHDYHLTPNEGQNLIHGGNHSWRKQFWAVATDIKDGVGRIILHRRFTPVDDGFPGNQVVHVVFSLHNDDSVNIDYYAETDQPTLFNPTNHTYWNLGDGNVPTVEDQTLQLNSDYHLAVDQGKLPTGQFLENVRTPYDFNRGVRLGNALNEMLKTPEKGFDDYFVVRPSTTFDQEPIATLSDPKSGRQMKMYSDRNSLVIFSANGLSDAKLNRPARDWAALALEAQALPDAIHHPSFGDIVLRPAEPKHYHVRYEIKY</sequence>
<evidence type="ECO:0000313" key="11">
    <source>
        <dbReference type="Proteomes" id="UP000824231"/>
    </source>
</evidence>
<protein>
    <recommendedName>
        <fullName evidence="6">Maltose epimerase</fullName>
        <ecNumber evidence="6">5.1.3.21</ecNumber>
    </recommendedName>
</protein>
<comment type="catalytic activity">
    <reaction evidence="6">
        <text>alpha-maltose = beta-maltose</text>
        <dbReference type="Rhea" id="RHEA:21228"/>
        <dbReference type="ChEBI" id="CHEBI:18147"/>
        <dbReference type="ChEBI" id="CHEBI:18167"/>
        <dbReference type="EC" id="5.1.3.21"/>
    </reaction>
</comment>
<comment type="caution">
    <text evidence="10">The sequence shown here is derived from an EMBL/GenBank/DDBJ whole genome shotgun (WGS) entry which is preliminary data.</text>
</comment>
<dbReference type="PROSITE" id="PS00545">
    <property type="entry name" value="ALDOSE_1_EPIMERASE"/>
    <property type="match status" value="1"/>
</dbReference>
<evidence type="ECO:0000256" key="2">
    <source>
        <dbReference type="ARBA" id="ARBA00005028"/>
    </source>
</evidence>
<evidence type="ECO:0000256" key="7">
    <source>
        <dbReference type="PIRSR" id="PIRSR005096-1"/>
    </source>
</evidence>
<feature type="binding site" evidence="9">
    <location>
        <begin position="178"/>
        <end position="180"/>
    </location>
    <ligand>
        <name>beta-D-galactose</name>
        <dbReference type="ChEBI" id="CHEBI:27667"/>
    </ligand>
</feature>
<comment type="function">
    <text evidence="6">Catalyzes the interconversion of alpha and beta anomers of maltose.</text>
</comment>
<dbReference type="PIRSF" id="PIRSF005096">
    <property type="entry name" value="GALM"/>
    <property type="match status" value="1"/>
</dbReference>
<evidence type="ECO:0000256" key="3">
    <source>
        <dbReference type="ARBA" id="ARBA00006206"/>
    </source>
</evidence>
<feature type="binding site" evidence="8">
    <location>
        <position position="248"/>
    </location>
    <ligand>
        <name>beta-D-galactose</name>
        <dbReference type="ChEBI" id="CHEBI:27667"/>
    </ligand>
</feature>
<dbReference type="GO" id="GO:0004034">
    <property type="term" value="F:aldose 1-epimerase activity"/>
    <property type="evidence" value="ECO:0007669"/>
    <property type="project" value="UniProtKB-EC"/>
</dbReference>
<dbReference type="PANTHER" id="PTHR10091:SF0">
    <property type="entry name" value="GALACTOSE MUTAROTASE"/>
    <property type="match status" value="1"/>
</dbReference>
<evidence type="ECO:0000256" key="1">
    <source>
        <dbReference type="ARBA" id="ARBA00001614"/>
    </source>
</evidence>
<dbReference type="Gene3D" id="2.70.98.10">
    <property type="match status" value="1"/>
</dbReference>
<feature type="active site" description="Proton donor" evidence="7">
    <location>
        <position position="178"/>
    </location>
</feature>
<dbReference type="InterPro" id="IPR011013">
    <property type="entry name" value="Gal_mutarotase_sf_dom"/>
</dbReference>
<dbReference type="EMBL" id="DXFH01000001">
    <property type="protein sequence ID" value="HIX34950.1"/>
    <property type="molecule type" value="Genomic_DNA"/>
</dbReference>
<name>A0A9D1VGJ1_9LACO</name>
<dbReference type="InterPro" id="IPR014718">
    <property type="entry name" value="GH-type_carb-bd"/>
</dbReference>
<dbReference type="Proteomes" id="UP000824231">
    <property type="component" value="Unassembled WGS sequence"/>
</dbReference>
<keyword evidence="4 6" id="KW-0413">Isomerase</keyword>
<evidence type="ECO:0000256" key="5">
    <source>
        <dbReference type="ARBA" id="ARBA00023277"/>
    </source>
</evidence>
<accession>A0A9D1VGJ1</accession>
<proteinExistence type="inferred from homology"/>
<evidence type="ECO:0000256" key="9">
    <source>
        <dbReference type="PIRSR" id="PIRSR005096-3"/>
    </source>
</evidence>
<comment type="pathway">
    <text evidence="2 6">Carbohydrate metabolism; hexose metabolism.</text>
</comment>
<dbReference type="PANTHER" id="PTHR10091">
    <property type="entry name" value="ALDOSE-1-EPIMERASE"/>
    <property type="match status" value="1"/>
</dbReference>
<evidence type="ECO:0000256" key="4">
    <source>
        <dbReference type="ARBA" id="ARBA00023235"/>
    </source>
</evidence>
<comment type="catalytic activity">
    <reaction evidence="1">
        <text>alpha-D-glucose = beta-D-glucose</text>
        <dbReference type="Rhea" id="RHEA:10264"/>
        <dbReference type="ChEBI" id="CHEBI:15903"/>
        <dbReference type="ChEBI" id="CHEBI:17925"/>
        <dbReference type="EC" id="5.1.3.3"/>
    </reaction>
</comment>
<dbReference type="InterPro" id="IPR018052">
    <property type="entry name" value="Ald1_epimerase_CS"/>
</dbReference>
<dbReference type="GO" id="GO:0050558">
    <property type="term" value="F:maltose epimerase activity"/>
    <property type="evidence" value="ECO:0007669"/>
    <property type="project" value="UniProtKB-EC"/>
</dbReference>
<dbReference type="GO" id="GO:0030246">
    <property type="term" value="F:carbohydrate binding"/>
    <property type="evidence" value="ECO:0007669"/>
    <property type="project" value="InterPro"/>
</dbReference>
<evidence type="ECO:0000313" key="10">
    <source>
        <dbReference type="EMBL" id="HIX34950.1"/>
    </source>
</evidence>
<comment type="similarity">
    <text evidence="3 6">Belongs to the aldose epimerase family.</text>
</comment>
<feature type="active site" description="Proton acceptor" evidence="7">
    <location>
        <position position="311"/>
    </location>
</feature>
<gene>
    <name evidence="10" type="ORF">H9856_00820</name>
</gene>
<reference evidence="10" key="1">
    <citation type="journal article" date="2021" name="PeerJ">
        <title>Extensive microbial diversity within the chicken gut microbiome revealed by metagenomics and culture.</title>
        <authorList>
            <person name="Gilroy R."/>
            <person name="Ravi A."/>
            <person name="Getino M."/>
            <person name="Pursley I."/>
            <person name="Horton D.L."/>
            <person name="Alikhan N.F."/>
            <person name="Baker D."/>
            <person name="Gharbi K."/>
            <person name="Hall N."/>
            <person name="Watson M."/>
            <person name="Adriaenssens E.M."/>
            <person name="Foster-Nyarko E."/>
            <person name="Jarju S."/>
            <person name="Secka A."/>
            <person name="Antonio M."/>
            <person name="Oren A."/>
            <person name="Chaudhuri R.R."/>
            <person name="La Ragione R."/>
            <person name="Hildebrand F."/>
            <person name="Pallen M.J."/>
        </authorList>
    </citation>
    <scope>NUCLEOTIDE SEQUENCE</scope>
    <source>
        <strain evidence="10">ChiSxjej3B15-572</strain>
    </source>
</reference>
<dbReference type="InterPro" id="IPR008183">
    <property type="entry name" value="Aldose_1/G6P_1-epimerase"/>
</dbReference>